<evidence type="ECO:0000313" key="4">
    <source>
        <dbReference type="Proteomes" id="UP001497525"/>
    </source>
</evidence>
<protein>
    <recommendedName>
        <fullName evidence="2">Trematode PH-like domain-containing protein</fullName>
    </recommendedName>
</protein>
<reference evidence="3" key="1">
    <citation type="submission" date="2024-06" db="EMBL/GenBank/DDBJ databases">
        <authorList>
            <person name="Liu X."/>
            <person name="Lenzi L."/>
            <person name="Haldenby T S."/>
            <person name="Uol C."/>
        </authorList>
    </citation>
    <scope>NUCLEOTIDE SEQUENCE</scope>
</reference>
<feature type="compositionally biased region" description="Polar residues" evidence="1">
    <location>
        <begin position="173"/>
        <end position="183"/>
    </location>
</feature>
<dbReference type="Pfam" id="PF25356">
    <property type="entry name" value="PH_trem"/>
    <property type="match status" value="1"/>
</dbReference>
<evidence type="ECO:0000313" key="3">
    <source>
        <dbReference type="EMBL" id="CAL5139613.1"/>
    </source>
</evidence>
<sequence>MPKKKPISAVNPYIRLPVDRKTKQVVQKEIRVAQMGRSKVKNETQFSETTAQSLAEQHLKKRRSLRPAYFLVDRIRFEGGGFHQYLTYREIQRCYRFMARPDVFMLYTVSEKNGEHAYETYKCRDPADVEAIRDLIYAASSDPQRLLQDVGPTRLASMSSSSSSEYYVDKKGQSMTPRSRSLEQSYYPAPRQYIAPEPTFYDPPQHVQAAATSRTPVTLYDAEDGISSDEEYPLEVVRMGPKKSVKSVPPTNANTGSGLITYLRNDNVHGTYIADDGPIYMYVSRSKPSPR</sequence>
<dbReference type="EMBL" id="CAXLJL010000612">
    <property type="protein sequence ID" value="CAL5139613.1"/>
    <property type="molecule type" value="Genomic_DNA"/>
</dbReference>
<dbReference type="AlphaFoldDB" id="A0AAV2TQU9"/>
<dbReference type="Proteomes" id="UP001497525">
    <property type="component" value="Unassembled WGS sequence"/>
</dbReference>
<name>A0AAV2TQU9_CALDB</name>
<proteinExistence type="predicted"/>
<feature type="region of interest" description="Disordered" evidence="1">
    <location>
        <begin position="156"/>
        <end position="183"/>
    </location>
</feature>
<comment type="caution">
    <text evidence="3">The sequence shown here is derived from an EMBL/GenBank/DDBJ whole genome shotgun (WGS) entry which is preliminary data.</text>
</comment>
<feature type="domain" description="Trematode PH-like" evidence="2">
    <location>
        <begin position="22"/>
        <end position="145"/>
    </location>
</feature>
<accession>A0AAV2TQU9</accession>
<evidence type="ECO:0000259" key="2">
    <source>
        <dbReference type="Pfam" id="PF25356"/>
    </source>
</evidence>
<dbReference type="InterPro" id="IPR057376">
    <property type="entry name" value="PH_trem"/>
</dbReference>
<evidence type="ECO:0000256" key="1">
    <source>
        <dbReference type="SAM" id="MobiDB-lite"/>
    </source>
</evidence>
<organism evidence="3 4">
    <name type="scientific">Calicophoron daubneyi</name>
    <name type="common">Rumen fluke</name>
    <name type="synonym">Paramphistomum daubneyi</name>
    <dbReference type="NCBI Taxonomy" id="300641"/>
    <lineage>
        <taxon>Eukaryota</taxon>
        <taxon>Metazoa</taxon>
        <taxon>Spiralia</taxon>
        <taxon>Lophotrochozoa</taxon>
        <taxon>Platyhelminthes</taxon>
        <taxon>Trematoda</taxon>
        <taxon>Digenea</taxon>
        <taxon>Plagiorchiida</taxon>
        <taxon>Pronocephalata</taxon>
        <taxon>Paramphistomoidea</taxon>
        <taxon>Paramphistomidae</taxon>
        <taxon>Calicophoron</taxon>
    </lineage>
</organism>
<gene>
    <name evidence="3" type="ORF">CDAUBV1_LOCUS14731</name>
</gene>